<comment type="function">
    <text evidence="7">Part of the tripartite ATP-independent periplasmic (TRAP) transport system.</text>
</comment>
<keyword evidence="4 7" id="KW-0812">Transmembrane</keyword>
<feature type="transmembrane region" description="Helical" evidence="7">
    <location>
        <begin position="283"/>
        <end position="302"/>
    </location>
</feature>
<comment type="caution">
    <text evidence="9">The sequence shown here is derived from an EMBL/GenBank/DDBJ whole genome shotgun (WGS) entry which is preliminary data.</text>
</comment>
<keyword evidence="2" id="KW-1003">Cell membrane</keyword>
<gene>
    <name evidence="9" type="ORF">JI739_21615</name>
</gene>
<comment type="similarity">
    <text evidence="7">Belongs to the TRAP transporter large permease family.</text>
</comment>
<dbReference type="EMBL" id="JAEQNA010000010">
    <property type="protein sequence ID" value="MBL0422949.1"/>
    <property type="molecule type" value="Genomic_DNA"/>
</dbReference>
<evidence type="ECO:0000256" key="6">
    <source>
        <dbReference type="ARBA" id="ARBA00023136"/>
    </source>
</evidence>
<dbReference type="PIRSF" id="PIRSF006066">
    <property type="entry name" value="HI0050"/>
    <property type="match status" value="1"/>
</dbReference>
<evidence type="ECO:0000313" key="10">
    <source>
        <dbReference type="Proteomes" id="UP000613011"/>
    </source>
</evidence>
<evidence type="ECO:0000256" key="3">
    <source>
        <dbReference type="ARBA" id="ARBA00022519"/>
    </source>
</evidence>
<feature type="transmembrane region" description="Helical" evidence="7">
    <location>
        <begin position="340"/>
        <end position="359"/>
    </location>
</feature>
<feature type="transmembrane region" description="Helical" evidence="7">
    <location>
        <begin position="176"/>
        <end position="199"/>
    </location>
</feature>
<feature type="transmembrane region" description="Helical" evidence="7">
    <location>
        <begin position="100"/>
        <end position="124"/>
    </location>
</feature>
<comment type="subunit">
    <text evidence="7">The complex comprises the extracytoplasmic solute receptor protein and the two transmembrane proteins.</text>
</comment>
<sequence length="434" mass="45597">MSPLEIGGLGIAALFALIVLHVPIGFAMLIVGVGGLALQTSWGPAFTLIATETSNTLSSVDIATVPLFILMGTFAAIAGFPKDLYEAAGAFLGHRRGGLAYATMGGCAAFGVVCGSSTATAATFGKAALPEMRARGYSPAFATGTIAAGGALKSLIPPSVVMILYCIATKVFIFDLFTAAIVPALLAIAINLAVITVLTRLNPHGAPVVERASWAGRRQALRRAMPALLLMLAVFGGLYSGIFTVNEAASVAAVLALLCTVLRRRLTWHKLLEGLRESASATAMLYMILIGALVFTYFISYARIPEALAAAVEALTLPPVAVIFVMIFIYIVLGAVFDEISAMLITLPFVLPIVTGFGYDPVWWGIINVVVVELGMIIPPIGIIVFILHGMAPDIPMRTIFKGVAPFVIADLLLLAVLVLFPSISLWLPRVLAG</sequence>
<accession>A0A936ZKD7</accession>
<dbReference type="GO" id="GO:0005886">
    <property type="term" value="C:plasma membrane"/>
    <property type="evidence" value="ECO:0007669"/>
    <property type="project" value="UniProtKB-SubCell"/>
</dbReference>
<keyword evidence="7" id="KW-0813">Transport</keyword>
<evidence type="ECO:0000256" key="5">
    <source>
        <dbReference type="ARBA" id="ARBA00022989"/>
    </source>
</evidence>
<feature type="transmembrane region" description="Helical" evidence="7">
    <location>
        <begin position="6"/>
        <end position="38"/>
    </location>
</feature>
<evidence type="ECO:0000259" key="8">
    <source>
        <dbReference type="Pfam" id="PF06808"/>
    </source>
</evidence>
<dbReference type="RefSeq" id="WP_201686077.1">
    <property type="nucleotide sequence ID" value="NZ_JAEQNA010000010.1"/>
</dbReference>
<feature type="transmembrane region" description="Helical" evidence="7">
    <location>
        <begin position="400"/>
        <end position="428"/>
    </location>
</feature>
<feature type="transmembrane region" description="Helical" evidence="7">
    <location>
        <begin position="136"/>
        <end position="156"/>
    </location>
</feature>
<name>A0A936ZKD7_9BURK</name>
<dbReference type="AlphaFoldDB" id="A0A936ZKD7"/>
<feature type="transmembrane region" description="Helical" evidence="7">
    <location>
        <begin position="365"/>
        <end position="388"/>
    </location>
</feature>
<proteinExistence type="inferred from homology"/>
<evidence type="ECO:0000256" key="7">
    <source>
        <dbReference type="RuleBase" id="RU369079"/>
    </source>
</evidence>
<comment type="subcellular location">
    <subcellularLocation>
        <location evidence="1 7">Cell inner membrane</location>
        <topology evidence="1 7">Multi-pass membrane protein</topology>
    </subcellularLocation>
</comment>
<feature type="transmembrane region" description="Helical" evidence="7">
    <location>
        <begin position="308"/>
        <end position="333"/>
    </location>
</feature>
<dbReference type="Pfam" id="PF06808">
    <property type="entry name" value="DctM"/>
    <property type="match status" value="1"/>
</dbReference>
<keyword evidence="6 7" id="KW-0472">Membrane</keyword>
<feature type="transmembrane region" description="Helical" evidence="7">
    <location>
        <begin position="59"/>
        <end position="80"/>
    </location>
</feature>
<evidence type="ECO:0000256" key="2">
    <source>
        <dbReference type="ARBA" id="ARBA00022475"/>
    </source>
</evidence>
<evidence type="ECO:0000256" key="1">
    <source>
        <dbReference type="ARBA" id="ARBA00004429"/>
    </source>
</evidence>
<protein>
    <recommendedName>
        <fullName evidence="7">TRAP transporter large permease protein</fullName>
    </recommendedName>
</protein>
<dbReference type="PANTHER" id="PTHR33362">
    <property type="entry name" value="SIALIC ACID TRAP TRANSPORTER PERMEASE PROTEIN SIAT-RELATED"/>
    <property type="match status" value="1"/>
</dbReference>
<dbReference type="InterPro" id="IPR004681">
    <property type="entry name" value="TRAP_DctM"/>
</dbReference>
<evidence type="ECO:0000256" key="4">
    <source>
        <dbReference type="ARBA" id="ARBA00022692"/>
    </source>
</evidence>
<organism evidence="9 10">
    <name type="scientific">Ramlibacter aurantiacus</name>
    <dbReference type="NCBI Taxonomy" id="2801330"/>
    <lineage>
        <taxon>Bacteria</taxon>
        <taxon>Pseudomonadati</taxon>
        <taxon>Pseudomonadota</taxon>
        <taxon>Betaproteobacteria</taxon>
        <taxon>Burkholderiales</taxon>
        <taxon>Comamonadaceae</taxon>
        <taxon>Ramlibacter</taxon>
    </lineage>
</organism>
<feature type="transmembrane region" description="Helical" evidence="7">
    <location>
        <begin position="220"/>
        <end position="239"/>
    </location>
</feature>
<dbReference type="Proteomes" id="UP000613011">
    <property type="component" value="Unassembled WGS sequence"/>
</dbReference>
<keyword evidence="3 7" id="KW-0997">Cell inner membrane</keyword>
<keyword evidence="10" id="KW-1185">Reference proteome</keyword>
<dbReference type="InterPro" id="IPR010656">
    <property type="entry name" value="DctM"/>
</dbReference>
<dbReference type="GO" id="GO:0022857">
    <property type="term" value="F:transmembrane transporter activity"/>
    <property type="evidence" value="ECO:0007669"/>
    <property type="project" value="UniProtKB-UniRule"/>
</dbReference>
<feature type="domain" description="TRAP C4-dicarboxylate transport system permease DctM subunit" evidence="8">
    <location>
        <begin position="12"/>
        <end position="423"/>
    </location>
</feature>
<reference evidence="9" key="1">
    <citation type="submission" date="2021-01" db="EMBL/GenBank/DDBJ databases">
        <title>Ramlibacter sp. strain AW1 16S ribosomal RNA gene Genome sequencing and assembly.</title>
        <authorList>
            <person name="Kang M."/>
        </authorList>
    </citation>
    <scope>NUCLEOTIDE SEQUENCE</scope>
    <source>
        <strain evidence="9">AW1</strain>
    </source>
</reference>
<dbReference type="NCBIfam" id="TIGR00786">
    <property type="entry name" value="dctM"/>
    <property type="match status" value="1"/>
</dbReference>
<keyword evidence="5 7" id="KW-1133">Transmembrane helix</keyword>
<dbReference type="PANTHER" id="PTHR33362:SF5">
    <property type="entry name" value="C4-DICARBOXYLATE TRAP TRANSPORTER LARGE PERMEASE PROTEIN DCTM"/>
    <property type="match status" value="1"/>
</dbReference>
<evidence type="ECO:0000313" key="9">
    <source>
        <dbReference type="EMBL" id="MBL0422949.1"/>
    </source>
</evidence>